<name>A0A1Y1JKF1_PLAGO</name>
<dbReference type="Proteomes" id="UP000195521">
    <property type="component" value="Unassembled WGS sequence"/>
</dbReference>
<evidence type="ECO:0000256" key="1">
    <source>
        <dbReference type="SAM" id="MobiDB-lite"/>
    </source>
</evidence>
<proteinExistence type="predicted"/>
<reference evidence="4" key="1">
    <citation type="submission" date="2017-04" db="EMBL/GenBank/DDBJ databases">
        <title>Plasmodium gonderi genome.</title>
        <authorList>
            <person name="Arisue N."/>
            <person name="Honma H."/>
            <person name="Kawai S."/>
            <person name="Tougan T."/>
            <person name="Tanabe K."/>
            <person name="Horii T."/>
        </authorList>
    </citation>
    <scope>NUCLEOTIDE SEQUENCE [LARGE SCALE GENOMIC DNA]</scope>
    <source>
        <strain evidence="4">ATCC 30045</strain>
    </source>
</reference>
<feature type="region of interest" description="Disordered" evidence="1">
    <location>
        <begin position="1"/>
        <end position="32"/>
    </location>
</feature>
<accession>A0A1Y1JKF1</accession>
<feature type="compositionally biased region" description="Polar residues" evidence="1">
    <location>
        <begin position="111"/>
        <end position="125"/>
    </location>
</feature>
<feature type="compositionally biased region" description="Basic and acidic residues" evidence="1">
    <location>
        <begin position="1101"/>
        <end position="1148"/>
    </location>
</feature>
<dbReference type="PANTHER" id="PTHR36513">
    <property type="entry name" value="ABC TRANSMEMBRANE TYPE-1 DOMAIN-CONTAINING PROTEIN"/>
    <property type="match status" value="1"/>
</dbReference>
<dbReference type="RefSeq" id="XP_028544246.1">
    <property type="nucleotide sequence ID" value="XM_028688445.1"/>
</dbReference>
<sequence length="1985" mass="232519">MKSGNKIDIKKEALKRPMEKGVITPNQKNNSVDALFSEQNEINGSRKNNVQREMSIPSNEIILANKMEHMDKQNAKSEEWLNRLKENKRREEDEKKDEQKTEEKDTFYKNYPQSSNKIGDVTSGNSKKRRKESESIFGSSSRGFRGVQFSKKEKSDASSDVRNRSHDGHEYNIGIDNDVENGVNDELHDKVDDDVDDEMDNQMSKGQCELCDLDNYENDLEENNVKDKGSAKNNIRDNSIYSDTDASYLSDMNKSKLNPQNDSCCCFMWKGKKYSNNNSKIKMSHDINFEDTNQKKIGKKDTSNELKNMDWLIYTIRYMDYRRLRRRFNGIRKPISKKIVFIITIFCLILISWKYFKTSYQNSVLTISFKIKTSFLFFVEAALAVIGVIIFAKFQTRLSLHWPIYASYIFIICACILLIFYEKDQNDKPSRGEHILMIYGIVQLSLIIIVKIIICIGPILAIYGFFCPCTEHCRILKKKISTNKLNITISRYNDFAGMCGNNFCCLCLCAYRTFYRIINCFYKRFSNLRFKMANDNINEAPFSHQLRYKGKTDIYGRPHGYGEWIEDHSYGEKLRGFWFHGYPVGPFISQEVGSGSLFVNTRVGFAACVGKDWSDVRYGVSCTECSISGHFFNDFPLTHFFNPKIEKNENGRLPMNRYDIIVKDILKDNYEDILGYDLKWCFNMLKVNSSTTTEYFSNNCMISVDHVTMSLKVHNYKRLGSIRARKNNILDEITVKLVHIPKEKKNKKNYKNSGYYPYLLKDNNDCDDNNTVSNNRFVKYDEQLKCQENEEFFYTNQHRIHNSIKKINEQGYRNYTSEIKEDKYHSFYTHKLSDKLLNTVNDDIYLYKMNKSIKSTEMHNAPHFYDPSVDNDTSDTYKTQIGTYRAMHDTNNDSSSLSNHRMINYNESKGICKSDHKKEYRHGKDDITGCKSDVSMFIKNEKTYESRNLHGEGIYRKGQSNNKKCYIPSNYKYFTENCYTKSNSALCQDKDTYVVNINSFDRGTNLYERGSSHEIFGEEGERIGVSEKERKKNLLKKESQIWHDEYGKEKLHESKPSFFSQNECETFNAKRKEILCDSVLPVKFREDHIFGLQRDASIENKKKNANREGEANREREAYAEMDTNEWKKCKGKESKPEEESKSKGEKEQALSSIINERNQVEKGVTAKNTQQYEEEGESKQNDKKKIPVSNERKQTFESEVNEVNDTLSIKSKELKRQQRGEDNLKGRSNENNEMYGENKTLFISDIFKSFIKSGISMNSRNKNMKSSNDNIENNKHEKYIEKRRKSKKSKRSSYLKTNKDRKDTYNKSMKKVSLHRMKNSKIKGLVKKYTKQYRKGSIYITSNNKKVDKTIRLKYNYKSKNTPIISTLADKVKSINESFGSLSGHNLSTYNIQRNKTIAQVFAEEDEWENYRHKHKEKIIVEGWQSLSLKQNLNFMPDEIVIYIHGYNVKLHHGCSQLAHLVSFSKLPSYIQPFVFHWEGAMWGAFSALSYPVARKRSEMAVLGNSFKTFIQELINSGIKNVHIISHSCGSRLFFNGFASCVEDNLFYNVLKNEKSKLKKSNRYKDKSQNCMNKEGAERNCANDSVKDLNEDGSRNYAENCSDNYSGSVWNDPTTAPKCPHNKKRKKKKKKKQIIVKTVILLNPDYPLDKFLEKDFFVLRSHCNHIVMYGDTRDQALTYSETWNREKCLGKRIFKLKLPLYKIYNSEDYMNLNLDRSNFFTGNYEEKYKMCDNILFPNSSYVEEKIKEKQSQYKVENMYLEKNQTQGADEKEKEENNPLNKFIQSNTNSTWNDQNINKTIRKISTYDQEEGVSCISEDLSHNYLNENFLKTVEFSDSSLKAFTSRRRFRISKVFKEMKRKWLFKNKKENIYFNQNTMNRHPYNMKIKEKISKTLSQTCKKTDTVYISFDKYAWLDMDVIDTTFVETNVDFLKHSFYQVKREIIDDIREVLISNIRAHERVSRLDRRRGNVFVLRVAPAVVGSLHR</sequence>
<feature type="region of interest" description="Disordered" evidence="1">
    <location>
        <begin position="64"/>
        <end position="201"/>
    </location>
</feature>
<feature type="compositionally biased region" description="Low complexity" evidence="1">
    <location>
        <begin position="135"/>
        <end position="145"/>
    </location>
</feature>
<feature type="compositionally biased region" description="Basic residues" evidence="1">
    <location>
        <begin position="1281"/>
        <end position="1293"/>
    </location>
</feature>
<dbReference type="OrthoDB" id="10251508at2759"/>
<keyword evidence="2" id="KW-1133">Transmembrane helix</keyword>
<feature type="region of interest" description="Disordered" evidence="1">
    <location>
        <begin position="1101"/>
        <end position="1232"/>
    </location>
</feature>
<comment type="caution">
    <text evidence="3">The sequence shown here is derived from an EMBL/GenBank/DDBJ whole genome shotgun (WGS) entry which is preliminary data.</text>
</comment>
<feature type="compositionally biased region" description="Basic and acidic residues" evidence="1">
    <location>
        <begin position="1210"/>
        <end position="1230"/>
    </location>
</feature>
<feature type="transmembrane region" description="Helical" evidence="2">
    <location>
        <begin position="376"/>
        <end position="394"/>
    </location>
</feature>
<feature type="transmembrane region" description="Helical" evidence="2">
    <location>
        <begin position="400"/>
        <end position="421"/>
    </location>
</feature>
<keyword evidence="4" id="KW-1185">Reference proteome</keyword>
<feature type="transmembrane region" description="Helical" evidence="2">
    <location>
        <begin position="339"/>
        <end position="356"/>
    </location>
</feature>
<feature type="compositionally biased region" description="Basic and acidic residues" evidence="1">
    <location>
        <begin position="150"/>
        <end position="170"/>
    </location>
</feature>
<feature type="compositionally biased region" description="Basic and acidic residues" evidence="1">
    <location>
        <begin position="66"/>
        <end position="107"/>
    </location>
</feature>
<organism evidence="3 4">
    <name type="scientific">Plasmodium gonderi</name>
    <dbReference type="NCBI Taxonomy" id="77519"/>
    <lineage>
        <taxon>Eukaryota</taxon>
        <taxon>Sar</taxon>
        <taxon>Alveolata</taxon>
        <taxon>Apicomplexa</taxon>
        <taxon>Aconoidasida</taxon>
        <taxon>Haemosporida</taxon>
        <taxon>Plasmodiidae</taxon>
        <taxon>Plasmodium</taxon>
        <taxon>Plasmodium (Plasmodium)</taxon>
    </lineage>
</organism>
<feature type="compositionally biased region" description="Polar residues" evidence="1">
    <location>
        <begin position="1197"/>
        <end position="1209"/>
    </location>
</feature>
<feature type="compositionally biased region" description="Basic and acidic residues" evidence="1">
    <location>
        <begin position="1"/>
        <end position="19"/>
    </location>
</feature>
<keyword evidence="2" id="KW-0472">Membrane</keyword>
<feature type="region of interest" description="Disordered" evidence="1">
    <location>
        <begin position="1258"/>
        <end position="1306"/>
    </location>
</feature>
<feature type="transmembrane region" description="Helical" evidence="2">
    <location>
        <begin position="441"/>
        <end position="466"/>
    </location>
</feature>
<evidence type="ECO:0000256" key="2">
    <source>
        <dbReference type="SAM" id="Phobius"/>
    </source>
</evidence>
<dbReference type="InterPro" id="IPR010297">
    <property type="entry name" value="DUF900_hydrolase"/>
</dbReference>
<evidence type="ECO:0000313" key="4">
    <source>
        <dbReference type="Proteomes" id="UP000195521"/>
    </source>
</evidence>
<feature type="compositionally biased region" description="Basic and acidic residues" evidence="1">
    <location>
        <begin position="1177"/>
        <end position="1196"/>
    </location>
</feature>
<dbReference type="PANTHER" id="PTHR36513:SF1">
    <property type="entry name" value="TRANSMEMBRANE PROTEIN"/>
    <property type="match status" value="1"/>
</dbReference>
<evidence type="ECO:0000313" key="3">
    <source>
        <dbReference type="EMBL" id="GAW81657.1"/>
    </source>
</evidence>
<feature type="compositionally biased region" description="Low complexity" evidence="1">
    <location>
        <begin position="1258"/>
        <end position="1268"/>
    </location>
</feature>
<dbReference type="EMBL" id="BDQF01000012">
    <property type="protein sequence ID" value="GAW81657.1"/>
    <property type="molecule type" value="Genomic_DNA"/>
</dbReference>
<dbReference type="OMA" id="HQLRYKG"/>
<keyword evidence="2" id="KW-0812">Transmembrane</keyword>
<dbReference type="GeneID" id="39748385"/>
<dbReference type="Pfam" id="PF05990">
    <property type="entry name" value="DUF900"/>
    <property type="match status" value="1"/>
</dbReference>
<protein>
    <submittedName>
        <fullName evidence="3">Uncharacterized protein</fullName>
    </submittedName>
</protein>
<gene>
    <name evidence="3" type="ORF">PGO_111060</name>
</gene>